<accession>A0A9P5ZCF2</accession>
<reference evidence="3" key="1">
    <citation type="submission" date="2020-11" db="EMBL/GenBank/DDBJ databases">
        <authorList>
            <consortium name="DOE Joint Genome Institute"/>
            <person name="Ahrendt S."/>
            <person name="Riley R."/>
            <person name="Andreopoulos W."/>
            <person name="Labutti K."/>
            <person name="Pangilinan J."/>
            <person name="Ruiz-Duenas F.J."/>
            <person name="Barrasa J.M."/>
            <person name="Sanchez-Garcia M."/>
            <person name="Camarero S."/>
            <person name="Miyauchi S."/>
            <person name="Serrano A."/>
            <person name="Linde D."/>
            <person name="Babiker R."/>
            <person name="Drula E."/>
            <person name="Ayuso-Fernandez I."/>
            <person name="Pacheco R."/>
            <person name="Padilla G."/>
            <person name="Ferreira P."/>
            <person name="Barriuso J."/>
            <person name="Kellner H."/>
            <person name="Castanera R."/>
            <person name="Alfaro M."/>
            <person name="Ramirez L."/>
            <person name="Pisabarro A.G."/>
            <person name="Kuo A."/>
            <person name="Tritt A."/>
            <person name="Lipzen A."/>
            <person name="He G."/>
            <person name="Yan M."/>
            <person name="Ng V."/>
            <person name="Cullen D."/>
            <person name="Martin F."/>
            <person name="Rosso M.-N."/>
            <person name="Henrissat B."/>
            <person name="Hibbett D."/>
            <person name="Martinez A.T."/>
            <person name="Grigoriev I.V."/>
        </authorList>
    </citation>
    <scope>NUCLEOTIDE SEQUENCE</scope>
    <source>
        <strain evidence="3">CIRM-BRFM 674</strain>
    </source>
</reference>
<evidence type="ECO:0000313" key="4">
    <source>
        <dbReference type="Proteomes" id="UP000807469"/>
    </source>
</evidence>
<comment type="similarity">
    <text evidence="1">Belongs to the PrpF family.</text>
</comment>
<proteinExistence type="inferred from homology"/>
<dbReference type="Gene3D" id="3.10.310.10">
    <property type="entry name" value="Diaminopimelate Epimerase, Chain A, domain 1"/>
    <property type="match status" value="2"/>
</dbReference>
<dbReference type="Pfam" id="PF04303">
    <property type="entry name" value="PrpF"/>
    <property type="match status" value="1"/>
</dbReference>
<dbReference type="GO" id="GO:0016853">
    <property type="term" value="F:isomerase activity"/>
    <property type="evidence" value="ECO:0007669"/>
    <property type="project" value="UniProtKB-KW"/>
</dbReference>
<evidence type="ECO:0000256" key="2">
    <source>
        <dbReference type="ARBA" id="ARBA00023235"/>
    </source>
</evidence>
<protein>
    <submittedName>
        <fullName evidence="3">Uncharacterized protein</fullName>
    </submittedName>
</protein>
<sequence>MAGIPGKASQIILDLVNPGSARIGKVLPTGNPIGTVSLTNGRSVKTFLVDATNPAIFVDHAELQTFLPIDDYIKGKASVVKGVSPILEEIHQQGVRWIELDPSAQALLKLMMLHGPHSAEDASQKLASAYMFYCCKKPYLQL</sequence>
<keyword evidence="4" id="KW-1185">Reference proteome</keyword>
<comment type="caution">
    <text evidence="3">The sequence shown here is derived from an EMBL/GenBank/DDBJ whole genome shotgun (WGS) entry which is preliminary data.</text>
</comment>
<gene>
    <name evidence="3" type="ORF">BDN70DRAFT_180086</name>
</gene>
<dbReference type="InterPro" id="IPR007400">
    <property type="entry name" value="PrpF-like"/>
</dbReference>
<keyword evidence="2" id="KW-0413">Isomerase</keyword>
<dbReference type="AlphaFoldDB" id="A0A9P5ZCF2"/>
<dbReference type="EMBL" id="MU155146">
    <property type="protein sequence ID" value="KAF9484140.1"/>
    <property type="molecule type" value="Genomic_DNA"/>
</dbReference>
<dbReference type="SUPFAM" id="SSF54506">
    <property type="entry name" value="Diaminopimelate epimerase-like"/>
    <property type="match status" value="1"/>
</dbReference>
<name>A0A9P5ZCF2_9AGAR</name>
<dbReference type="OrthoDB" id="10267539at2759"/>
<dbReference type="Proteomes" id="UP000807469">
    <property type="component" value="Unassembled WGS sequence"/>
</dbReference>
<evidence type="ECO:0000313" key="3">
    <source>
        <dbReference type="EMBL" id="KAF9484140.1"/>
    </source>
</evidence>
<organism evidence="3 4">
    <name type="scientific">Pholiota conissans</name>
    <dbReference type="NCBI Taxonomy" id="109636"/>
    <lineage>
        <taxon>Eukaryota</taxon>
        <taxon>Fungi</taxon>
        <taxon>Dikarya</taxon>
        <taxon>Basidiomycota</taxon>
        <taxon>Agaricomycotina</taxon>
        <taxon>Agaricomycetes</taxon>
        <taxon>Agaricomycetidae</taxon>
        <taxon>Agaricales</taxon>
        <taxon>Agaricineae</taxon>
        <taxon>Strophariaceae</taxon>
        <taxon>Pholiota</taxon>
    </lineage>
</organism>
<evidence type="ECO:0000256" key="1">
    <source>
        <dbReference type="ARBA" id="ARBA00007673"/>
    </source>
</evidence>